<name>A0AAD9K8Q6_RIDPI</name>
<proteinExistence type="predicted"/>
<feature type="disulfide bond" evidence="4">
    <location>
        <begin position="164"/>
        <end position="173"/>
    </location>
</feature>
<evidence type="ECO:0000256" key="3">
    <source>
        <dbReference type="ARBA" id="ARBA00023157"/>
    </source>
</evidence>
<feature type="domain" description="EGF-like" evidence="5">
    <location>
        <begin position="99"/>
        <end position="136"/>
    </location>
</feature>
<keyword evidence="2" id="KW-0677">Repeat</keyword>
<evidence type="ECO:0000313" key="6">
    <source>
        <dbReference type="EMBL" id="KAK2166919.1"/>
    </source>
</evidence>
<feature type="disulfide bond" evidence="4">
    <location>
        <begin position="103"/>
        <end position="113"/>
    </location>
</feature>
<keyword evidence="3 4" id="KW-1015">Disulfide bond</keyword>
<comment type="caution">
    <text evidence="4">Lacks conserved residue(s) required for the propagation of feature annotation.</text>
</comment>
<dbReference type="Gene3D" id="2.10.25.10">
    <property type="entry name" value="Laminin"/>
    <property type="match status" value="4"/>
</dbReference>
<accession>A0AAD9K8Q6</accession>
<dbReference type="PROSITE" id="PS00022">
    <property type="entry name" value="EGF_1"/>
    <property type="match status" value="3"/>
</dbReference>
<protein>
    <recommendedName>
        <fullName evidence="5">EGF-like domain-containing protein</fullName>
    </recommendedName>
</protein>
<dbReference type="SUPFAM" id="SSF57196">
    <property type="entry name" value="EGF/Laminin"/>
    <property type="match status" value="3"/>
</dbReference>
<feature type="domain" description="EGF-like" evidence="5">
    <location>
        <begin position="207"/>
        <end position="243"/>
    </location>
</feature>
<reference evidence="6" key="1">
    <citation type="journal article" date="2023" name="Mol. Biol. Evol.">
        <title>Third-Generation Sequencing Reveals the Adaptive Role of the Epigenome in Three Deep-Sea Polychaetes.</title>
        <authorList>
            <person name="Perez M."/>
            <person name="Aroh O."/>
            <person name="Sun Y."/>
            <person name="Lan Y."/>
            <person name="Juniper S.K."/>
            <person name="Young C.R."/>
            <person name="Angers B."/>
            <person name="Qian P.Y."/>
        </authorList>
    </citation>
    <scope>NUCLEOTIDE SEQUENCE</scope>
    <source>
        <tissue evidence="6">Vestimentum</tissue>
    </source>
</reference>
<dbReference type="PANTHER" id="PTHR24033:SF235">
    <property type="entry name" value="PROLINE-RICH PROTEIN 36-LIKE ISOFORM X1"/>
    <property type="match status" value="1"/>
</dbReference>
<dbReference type="Pfam" id="PF00147">
    <property type="entry name" value="Fibrinogen_C"/>
    <property type="match status" value="1"/>
</dbReference>
<dbReference type="SMART" id="SM00274">
    <property type="entry name" value="FOLN"/>
    <property type="match status" value="4"/>
</dbReference>
<dbReference type="SUPFAM" id="SSF56496">
    <property type="entry name" value="Fibrinogen C-terminal domain-like"/>
    <property type="match status" value="1"/>
</dbReference>
<keyword evidence="7" id="KW-1185">Reference proteome</keyword>
<dbReference type="InterPro" id="IPR002181">
    <property type="entry name" value="Fibrinogen_a/b/g_C_dom"/>
</dbReference>
<organism evidence="6 7">
    <name type="scientific">Ridgeia piscesae</name>
    <name type="common">Tubeworm</name>
    <dbReference type="NCBI Taxonomy" id="27915"/>
    <lineage>
        <taxon>Eukaryota</taxon>
        <taxon>Metazoa</taxon>
        <taxon>Spiralia</taxon>
        <taxon>Lophotrochozoa</taxon>
        <taxon>Annelida</taxon>
        <taxon>Polychaeta</taxon>
        <taxon>Sedentaria</taxon>
        <taxon>Canalipalpata</taxon>
        <taxon>Sabellida</taxon>
        <taxon>Siboglinidae</taxon>
        <taxon>Ridgeia</taxon>
    </lineage>
</organism>
<feature type="domain" description="EGF-like" evidence="5">
    <location>
        <begin position="137"/>
        <end position="174"/>
    </location>
</feature>
<comment type="caution">
    <text evidence="6">The sequence shown here is derived from an EMBL/GenBank/DDBJ whole genome shotgun (WGS) entry which is preliminary data.</text>
</comment>
<dbReference type="PANTHER" id="PTHR24033">
    <property type="entry name" value="EGF-LIKE DOMAIN-CONTAINING PROTEIN"/>
    <property type="match status" value="1"/>
</dbReference>
<gene>
    <name evidence="6" type="ORF">NP493_1297g00018</name>
</gene>
<feature type="domain" description="EGF-like" evidence="5">
    <location>
        <begin position="270"/>
        <end position="306"/>
    </location>
</feature>
<dbReference type="SMART" id="SM00181">
    <property type="entry name" value="EGF"/>
    <property type="match status" value="5"/>
</dbReference>
<dbReference type="PROSITE" id="PS50026">
    <property type="entry name" value="EGF_3"/>
    <property type="match status" value="4"/>
</dbReference>
<dbReference type="Proteomes" id="UP001209878">
    <property type="component" value="Unassembled WGS sequence"/>
</dbReference>
<dbReference type="InterPro" id="IPR036056">
    <property type="entry name" value="Fibrinogen-like_C"/>
</dbReference>
<dbReference type="InterPro" id="IPR003645">
    <property type="entry name" value="Fol_N"/>
</dbReference>
<evidence type="ECO:0000259" key="5">
    <source>
        <dbReference type="PROSITE" id="PS50026"/>
    </source>
</evidence>
<dbReference type="InterPro" id="IPR013032">
    <property type="entry name" value="EGF-like_CS"/>
</dbReference>
<sequence length="312" mass="33963">MHIDIFSGSKNNTVFVNRLWNDYKDGFGNASSDYWVGLKHMHAMTAKSHKYLVVRLFFRSNSSSTPILSSAAYKRFAVKNESYSYRLKIADYDVENSALSTLCTNPCKNGGRCKYDVTTDKHLCLCKKEFGGPNCEWRNLCASRPCKNGATCEVTSSTQFKCLCRDGFREALCQTPVTCADYPCSNNAPCKENGGVASCACPEGTTGNVTCADRPCLAGGTCYEFAGSITCICPRDHFGLYCTIPVTCAAKPCKNGATCTDVEGVAMCTLPITCADQPCVAGGSCKEKDLKAECTCPTNRIGRYCESMCRRA</sequence>
<evidence type="ECO:0000256" key="1">
    <source>
        <dbReference type="ARBA" id="ARBA00022536"/>
    </source>
</evidence>
<dbReference type="InterPro" id="IPR014716">
    <property type="entry name" value="Fibrinogen_a/b/g_C_1"/>
</dbReference>
<dbReference type="EMBL" id="JAODUO010001296">
    <property type="protein sequence ID" value="KAK2166919.1"/>
    <property type="molecule type" value="Genomic_DNA"/>
</dbReference>
<keyword evidence="1 4" id="KW-0245">EGF-like domain</keyword>
<feature type="disulfide bond" evidence="4">
    <location>
        <begin position="296"/>
        <end position="305"/>
    </location>
</feature>
<dbReference type="InterPro" id="IPR051830">
    <property type="entry name" value="NOTCH_homolog"/>
</dbReference>
<evidence type="ECO:0000256" key="2">
    <source>
        <dbReference type="ARBA" id="ARBA00022737"/>
    </source>
</evidence>
<dbReference type="AlphaFoldDB" id="A0AAD9K8Q6"/>
<feature type="disulfide bond" evidence="4">
    <location>
        <begin position="233"/>
        <end position="242"/>
    </location>
</feature>
<feature type="disulfide bond" evidence="4">
    <location>
        <begin position="107"/>
        <end position="124"/>
    </location>
</feature>
<evidence type="ECO:0000313" key="7">
    <source>
        <dbReference type="Proteomes" id="UP001209878"/>
    </source>
</evidence>
<dbReference type="Pfam" id="PF12661">
    <property type="entry name" value="hEGF"/>
    <property type="match status" value="1"/>
</dbReference>
<dbReference type="PROSITE" id="PS01186">
    <property type="entry name" value="EGF_2"/>
    <property type="match status" value="1"/>
</dbReference>
<feature type="disulfide bond" evidence="4">
    <location>
        <begin position="126"/>
        <end position="135"/>
    </location>
</feature>
<dbReference type="Gene3D" id="3.90.215.10">
    <property type="entry name" value="Gamma Fibrinogen, chain A, domain 1"/>
    <property type="match status" value="1"/>
</dbReference>
<dbReference type="InterPro" id="IPR000742">
    <property type="entry name" value="EGF"/>
</dbReference>
<dbReference type="Pfam" id="PF00008">
    <property type="entry name" value="EGF"/>
    <property type="match status" value="1"/>
</dbReference>
<evidence type="ECO:0000256" key="4">
    <source>
        <dbReference type="PROSITE-ProRule" id="PRU00076"/>
    </source>
</evidence>